<keyword evidence="7" id="KW-0813">Transport</keyword>
<keyword evidence="6 7" id="KW-0472">Membrane</keyword>
<dbReference type="PANTHER" id="PTHR19317:SF81">
    <property type="entry name" value="PRA1 FAMILY PROTEIN D"/>
    <property type="match status" value="1"/>
</dbReference>
<feature type="transmembrane region" description="Helical" evidence="7">
    <location>
        <begin position="131"/>
        <end position="148"/>
    </location>
</feature>
<dbReference type="InterPro" id="IPR004895">
    <property type="entry name" value="Prenylated_rab_accept_PRA1"/>
</dbReference>
<dbReference type="GO" id="GO:0016020">
    <property type="term" value="C:membrane"/>
    <property type="evidence" value="ECO:0007669"/>
    <property type="project" value="UniProtKB-SubCell"/>
</dbReference>
<dbReference type="PANTHER" id="PTHR19317">
    <property type="entry name" value="PRENYLATED RAB ACCEPTOR 1-RELATED"/>
    <property type="match status" value="1"/>
</dbReference>
<organism evidence="8">
    <name type="scientific">Rhizophora mucronata</name>
    <name type="common">Asiatic mangrove</name>
    <dbReference type="NCBI Taxonomy" id="61149"/>
    <lineage>
        <taxon>Eukaryota</taxon>
        <taxon>Viridiplantae</taxon>
        <taxon>Streptophyta</taxon>
        <taxon>Embryophyta</taxon>
        <taxon>Tracheophyta</taxon>
        <taxon>Spermatophyta</taxon>
        <taxon>Magnoliopsida</taxon>
        <taxon>eudicotyledons</taxon>
        <taxon>Gunneridae</taxon>
        <taxon>Pentapetalae</taxon>
        <taxon>rosids</taxon>
        <taxon>fabids</taxon>
        <taxon>Malpighiales</taxon>
        <taxon>Rhizophoraceae</taxon>
        <taxon>Rhizophora</taxon>
    </lineage>
</organism>
<evidence type="ECO:0000256" key="2">
    <source>
        <dbReference type="ARBA" id="ARBA00004127"/>
    </source>
</evidence>
<evidence type="ECO:0000256" key="7">
    <source>
        <dbReference type="RuleBase" id="RU363107"/>
    </source>
</evidence>
<dbReference type="GO" id="GO:0005783">
    <property type="term" value="C:endoplasmic reticulum"/>
    <property type="evidence" value="ECO:0007669"/>
    <property type="project" value="UniProtKB-ARBA"/>
</dbReference>
<keyword evidence="5 7" id="KW-1133">Transmembrane helix</keyword>
<dbReference type="Pfam" id="PF03208">
    <property type="entry name" value="PRA1"/>
    <property type="match status" value="1"/>
</dbReference>
<comment type="similarity">
    <text evidence="3 7">Belongs to the PRA1 family.</text>
</comment>
<dbReference type="EMBL" id="GGEC01074745">
    <property type="protein sequence ID" value="MBX55229.1"/>
    <property type="molecule type" value="Transcribed_RNA"/>
</dbReference>
<keyword evidence="4 7" id="KW-0812">Transmembrane</keyword>
<feature type="transmembrane region" description="Helical" evidence="7">
    <location>
        <begin position="105"/>
        <end position="125"/>
    </location>
</feature>
<evidence type="ECO:0000256" key="5">
    <source>
        <dbReference type="ARBA" id="ARBA00022989"/>
    </source>
</evidence>
<sequence>MPNTPQFLSTFKQTAQSLAAGSRPWSVFLDISSFNLPSSVADATTRVSQNLSHFAVNYAVIFLLVLLFSLLAHPLSIVAFLLLLSAWVFLYFAREEPLRVFGFEVGDLAVLICLVAATVVVLVWSGVWLNILVGSAIGVVLVGVHAVLRGTDDLVADDFDPAPYGNLLSDEESPRLGL</sequence>
<dbReference type="GO" id="GO:0016192">
    <property type="term" value="P:vesicle-mediated transport"/>
    <property type="evidence" value="ECO:0007669"/>
    <property type="project" value="TreeGrafter"/>
</dbReference>
<dbReference type="AlphaFoldDB" id="A0A2P2PKR4"/>
<name>A0A2P2PKR4_RHIMU</name>
<evidence type="ECO:0000256" key="4">
    <source>
        <dbReference type="ARBA" id="ARBA00022692"/>
    </source>
</evidence>
<evidence type="ECO:0000313" key="8">
    <source>
        <dbReference type="EMBL" id="MBX55229.1"/>
    </source>
</evidence>
<feature type="transmembrane region" description="Helical" evidence="7">
    <location>
        <begin position="54"/>
        <end position="71"/>
    </location>
</feature>
<evidence type="ECO:0000256" key="3">
    <source>
        <dbReference type="ARBA" id="ARBA00006483"/>
    </source>
</evidence>
<evidence type="ECO:0000256" key="6">
    <source>
        <dbReference type="ARBA" id="ARBA00023136"/>
    </source>
</evidence>
<proteinExistence type="inferred from homology"/>
<accession>A0A2P2PKR4</accession>
<comment type="function">
    <text evidence="1 7">May be involved in both secretory and endocytic intracellular trafficking in the endosomal/prevacuolar compartments.</text>
</comment>
<comment type="subcellular location">
    <subcellularLocation>
        <location evidence="2">Endomembrane system</location>
        <topology evidence="2">Multi-pass membrane protein</topology>
    </subcellularLocation>
    <subcellularLocation>
        <location evidence="7">Membrane</location>
        <topology evidence="7">Multi-pass membrane protein</topology>
    </subcellularLocation>
</comment>
<dbReference type="GO" id="GO:0005794">
    <property type="term" value="C:Golgi apparatus"/>
    <property type="evidence" value="ECO:0007669"/>
    <property type="project" value="TreeGrafter"/>
</dbReference>
<evidence type="ECO:0000256" key="1">
    <source>
        <dbReference type="ARBA" id="ARBA00002501"/>
    </source>
</evidence>
<feature type="transmembrane region" description="Helical" evidence="7">
    <location>
        <begin position="77"/>
        <end position="93"/>
    </location>
</feature>
<reference evidence="8" key="1">
    <citation type="submission" date="2018-02" db="EMBL/GenBank/DDBJ databases">
        <title>Rhizophora mucronata_Transcriptome.</title>
        <authorList>
            <person name="Meera S.P."/>
            <person name="Sreeshan A."/>
            <person name="Augustine A."/>
        </authorList>
    </citation>
    <scope>NUCLEOTIDE SEQUENCE</scope>
    <source>
        <tissue evidence="8">Leaf</tissue>
    </source>
</reference>
<protein>
    <recommendedName>
        <fullName evidence="7">PRA1 family protein</fullName>
    </recommendedName>
</protein>